<organism evidence="1 2">
    <name type="scientific">Paenibacillus contaminans</name>
    <dbReference type="NCBI Taxonomy" id="450362"/>
    <lineage>
        <taxon>Bacteria</taxon>
        <taxon>Bacillati</taxon>
        <taxon>Bacillota</taxon>
        <taxon>Bacilli</taxon>
        <taxon>Bacillales</taxon>
        <taxon>Paenibacillaceae</taxon>
        <taxon>Paenibacillus</taxon>
    </lineage>
</organism>
<dbReference type="Proteomes" id="UP000250369">
    <property type="component" value="Unassembled WGS sequence"/>
</dbReference>
<evidence type="ECO:0000313" key="1">
    <source>
        <dbReference type="EMBL" id="RAV08731.1"/>
    </source>
</evidence>
<dbReference type="EMBL" id="QMFB01000056">
    <property type="protein sequence ID" value="RAV08731.1"/>
    <property type="molecule type" value="Genomic_DNA"/>
</dbReference>
<name>A0A329LLB4_9BACL</name>
<dbReference type="AlphaFoldDB" id="A0A329LLB4"/>
<keyword evidence="2" id="KW-1185">Reference proteome</keyword>
<reference evidence="1 2" key="1">
    <citation type="journal article" date="2009" name="Int. J. Syst. Evol. Microbiol.">
        <title>Paenibacillus contaminans sp. nov., isolated from a contaminated laboratory plate.</title>
        <authorList>
            <person name="Chou J.H."/>
            <person name="Lee J.H."/>
            <person name="Lin M.C."/>
            <person name="Chang P.S."/>
            <person name="Arun A.B."/>
            <person name="Young C.C."/>
            <person name="Chen W.M."/>
        </authorList>
    </citation>
    <scope>NUCLEOTIDE SEQUENCE [LARGE SCALE GENOMIC DNA]</scope>
    <source>
        <strain evidence="1 2">CKOBP-6</strain>
    </source>
</reference>
<protein>
    <submittedName>
        <fullName evidence="1">Uncharacterized protein</fullName>
    </submittedName>
</protein>
<accession>A0A329LLB4</accession>
<evidence type="ECO:0000313" key="2">
    <source>
        <dbReference type="Proteomes" id="UP000250369"/>
    </source>
</evidence>
<comment type="caution">
    <text evidence="1">The sequence shown here is derived from an EMBL/GenBank/DDBJ whole genome shotgun (WGS) entry which is preliminary data.</text>
</comment>
<proteinExistence type="predicted"/>
<gene>
    <name evidence="1" type="ORF">DQG23_40670</name>
</gene>
<sequence>MFFIFGIELEIGRSVFIRIRDEYVFSFIDGGIRKVEYYTDGSNPALEGEAYERYPFVRWEETRGYQELDPERSRVFFFVSLRVLEQENAGGSRIVSLICIFYRNQARLKNMR</sequence>